<dbReference type="Pfam" id="PF00078">
    <property type="entry name" value="RVT_1"/>
    <property type="match status" value="1"/>
</dbReference>
<feature type="domain" description="Reverse transcriptase" evidence="2">
    <location>
        <begin position="495"/>
        <end position="769"/>
    </location>
</feature>
<dbReference type="PANTHER" id="PTHR19446">
    <property type="entry name" value="REVERSE TRANSCRIPTASES"/>
    <property type="match status" value="1"/>
</dbReference>
<dbReference type="SUPFAM" id="SSF56219">
    <property type="entry name" value="DNase I-like"/>
    <property type="match status" value="1"/>
</dbReference>
<dbReference type="EMBL" id="AB090825">
    <property type="protein sequence ID" value="BAC57926.1"/>
    <property type="molecule type" value="Genomic_DNA"/>
</dbReference>
<dbReference type="PROSITE" id="PS50878">
    <property type="entry name" value="RT_POL"/>
    <property type="match status" value="1"/>
</dbReference>
<protein>
    <submittedName>
        <fullName evidence="3">Reverse transcriptase</fullName>
    </submittedName>
</protein>
<proteinExistence type="predicted"/>
<feature type="region of interest" description="Disordered" evidence="1">
    <location>
        <begin position="1048"/>
        <end position="1076"/>
    </location>
</feature>
<accession>Q868Q4</accession>
<dbReference type="Gene3D" id="3.60.10.10">
    <property type="entry name" value="Endonuclease/exonuclease/phosphatase"/>
    <property type="match status" value="1"/>
</dbReference>
<dbReference type="CDD" id="cd01650">
    <property type="entry name" value="RT_nLTR_like"/>
    <property type="match status" value="1"/>
</dbReference>
<dbReference type="InterPro" id="IPR005135">
    <property type="entry name" value="Endo/exonuclease/phosphatase"/>
</dbReference>
<evidence type="ECO:0000259" key="2">
    <source>
        <dbReference type="PROSITE" id="PS50878"/>
    </source>
</evidence>
<keyword evidence="3" id="KW-0808">Transferase</keyword>
<evidence type="ECO:0000256" key="1">
    <source>
        <dbReference type="SAM" id="MobiDB-lite"/>
    </source>
</evidence>
<name>Q868Q4_BOMMO</name>
<dbReference type="SUPFAM" id="SSF56672">
    <property type="entry name" value="DNA/RNA polymerases"/>
    <property type="match status" value="1"/>
</dbReference>
<keyword evidence="3" id="KW-0695">RNA-directed DNA polymerase</keyword>
<reference evidence="3" key="1">
    <citation type="journal article" date="2003" name="Mol. Biol. Evol.">
        <title>Evolution of target specificity in R1 clade non-LTR retrotransposons.</title>
        <authorList>
            <person name="Kojima K.K."/>
            <person name="Fujiwara H."/>
        </authorList>
    </citation>
    <scope>NUCLEOTIDE SEQUENCE</scope>
</reference>
<dbReference type="InterPro" id="IPR000477">
    <property type="entry name" value="RT_dom"/>
</dbReference>
<dbReference type="InterPro" id="IPR036691">
    <property type="entry name" value="Endo/exonu/phosph_ase_sf"/>
</dbReference>
<dbReference type="InterPro" id="IPR043502">
    <property type="entry name" value="DNA/RNA_pol_sf"/>
</dbReference>
<keyword evidence="3" id="KW-0548">Nucleotidyltransferase</keyword>
<dbReference type="CDD" id="cd09077">
    <property type="entry name" value="R1-I-EN"/>
    <property type="match status" value="1"/>
</dbReference>
<organism evidence="3">
    <name type="scientific">Bombyx mori</name>
    <name type="common">Silk moth</name>
    <dbReference type="NCBI Taxonomy" id="7091"/>
    <lineage>
        <taxon>Eukaryota</taxon>
        <taxon>Metazoa</taxon>
        <taxon>Ecdysozoa</taxon>
        <taxon>Arthropoda</taxon>
        <taxon>Hexapoda</taxon>
        <taxon>Insecta</taxon>
        <taxon>Pterygota</taxon>
        <taxon>Neoptera</taxon>
        <taxon>Endopterygota</taxon>
        <taxon>Lepidoptera</taxon>
        <taxon>Glossata</taxon>
        <taxon>Ditrysia</taxon>
        <taxon>Bombycoidea</taxon>
        <taxon>Bombycidae</taxon>
        <taxon>Bombycinae</taxon>
        <taxon>Bombyx</taxon>
    </lineage>
</organism>
<evidence type="ECO:0000313" key="3">
    <source>
        <dbReference type="EMBL" id="BAC57926.1"/>
    </source>
</evidence>
<dbReference type="AlphaFoldDB" id="Q868Q4"/>
<dbReference type="Pfam" id="PF14529">
    <property type="entry name" value="Exo_endo_phos_2"/>
    <property type="match status" value="1"/>
</dbReference>
<dbReference type="GO" id="GO:0003964">
    <property type="term" value="F:RNA-directed DNA polymerase activity"/>
    <property type="evidence" value="ECO:0007669"/>
    <property type="project" value="UniProtKB-KW"/>
</dbReference>
<sequence>MDHTYRFLQGNMNHSAGAQDMLLQTMAEWSIDVAVVAEPYFVPPADDCWFGDVDGLAAIHIRRTAMVPPLAMVTRGPGIVAVQLENIVVIGVYFSPNRPTVEFERFLDGLEVIARHLAPRSVILAGDFNAKSVAWGSPFTDARGRLLEEWAVAVGLCIVNRGSIATCVRWTGESIVDLTFASSPVARRILGWRVVVGAESLSDHRYIRYDLSAPAPAPAAGARGVDPPQSASRSFPRWALKLLNRELLVEASMVAAWAPKRPQPVDVETEAEWFRGAMHRICDASMPRVGSRHSGRRQSPWWSPEIARLRAVSIRASRRCTRHRRRRRLRRDEPVAFAEEEARLHREYRAAKDALRLAIRRAKEQNMERLLEALEADPWGSPYKMWADKLVRGKLRPWAPSMTERLQPQQLRDIVSALFPQEREGFVPPAMGGPSDTVDGQAPAEVPRITEAELRVAVVKMTAKDTAPGPDGVHGRVLALALGALGDRLLELYNGCLESGRFPSLWRTGRLVLLRKEGRPVDTAAGYRPIVLLDEAGKLLERILAARIVRHLVGVGPDLSAEQYGFREGRSTVDAILRVRSLSDEAVSRGGVALAVSLDIANAFNTLPWTVIGGALERHGVPLYLRRLVGSYLGARSVVCTGYGGTLHRFRSCRGVPQGSVLGPLLWNIGYDWVLRGALLPGLRVICYADDTLVVARGDDFRESARLATAGVALVVGRIRRLGLDVALNKSEALWFHGPRRAPPVDTHIVVGGVRIGVGVQLKYLGLVLDSRWAFRAHFAELVPRLMGTAGSLSRLLPNIGGPDQVVRRLYAGVVRSMALYGAPVWAEPRNRATMARFLRRPQRTVAIRVIRGYRTVSFEAACVLAGTPPWELEAESLAADYRWRSELRARGVARVPESELRARKAHSRRSVLESWSRRLANPTWGLRTVEAVYPVFDDWVNRGEGRLTFRLVQVLTGHGCFGKYLRRIGAEPTTRCHHCGHDLDTAEHTLAVCPAWEVQRRVLVAKIGPDLSLPGVVASMLGSDESWKAMLDFCECTISQKEAAGRVRESSPHYAETRRRRAGGRDRGRIRDLAP</sequence>